<proteinExistence type="predicted"/>
<keyword evidence="3" id="KW-1185">Reference proteome</keyword>
<name>A0A3N0V4V5_9GAMM</name>
<gene>
    <name evidence="2" type="ORF">ED208_14050</name>
</gene>
<reference evidence="2 3" key="1">
    <citation type="submission" date="2018-10" db="EMBL/GenBank/DDBJ databases">
        <authorList>
            <person name="Chen W.-M."/>
        </authorList>
    </citation>
    <scope>NUCLEOTIDE SEQUENCE [LARGE SCALE GENOMIC DNA]</scope>
    <source>
        <strain evidence="2 3">THS-13</strain>
    </source>
</reference>
<keyword evidence="1" id="KW-0732">Signal</keyword>
<dbReference type="Pfam" id="PF13557">
    <property type="entry name" value="Phenol_MetA_deg"/>
    <property type="match status" value="1"/>
</dbReference>
<dbReference type="InterPro" id="IPR025737">
    <property type="entry name" value="FApF"/>
</dbReference>
<protein>
    <submittedName>
        <fullName evidence="2">Transporter</fullName>
    </submittedName>
</protein>
<comment type="caution">
    <text evidence="2">The sequence shown here is derived from an EMBL/GenBank/DDBJ whole genome shotgun (WGS) entry which is preliminary data.</text>
</comment>
<evidence type="ECO:0000256" key="1">
    <source>
        <dbReference type="SAM" id="SignalP"/>
    </source>
</evidence>
<dbReference type="AlphaFoldDB" id="A0A3N0V4V5"/>
<organism evidence="2 3">
    <name type="scientific">Stagnimonas aquatica</name>
    <dbReference type="NCBI Taxonomy" id="2689987"/>
    <lineage>
        <taxon>Bacteria</taxon>
        <taxon>Pseudomonadati</taxon>
        <taxon>Pseudomonadota</taxon>
        <taxon>Gammaproteobacteria</taxon>
        <taxon>Nevskiales</taxon>
        <taxon>Nevskiaceae</taxon>
        <taxon>Stagnimonas</taxon>
    </lineage>
</organism>
<feature type="chain" id="PRO_5018051024" evidence="1">
    <location>
        <begin position="23"/>
        <end position="410"/>
    </location>
</feature>
<dbReference type="RefSeq" id="WP_123212554.1">
    <property type="nucleotide sequence ID" value="NZ_RJVO01000007.1"/>
</dbReference>
<sequence length="410" mass="44716">MRWLQTLSLALGLTLVAYPALAQAGVLFTPHLDEYSVKPNGTYTEGTLILSQINEVFDRDGGRVELGRPFVPAGASTDTALALFKVLWVGNVFRDTGVPYLKDHDQFCRLIGGFGYQQNTSQVAERGRQFGAQAGSNGLSDLFALCGLYTSEHRYGPLKFNGLLSATLKEPIGQYDPDAMLNVGTNYRTITPQLAFNANLYGRLSIDGTLAYQINGDNDKPAFGGTSPTRIADWINAEVNFTWKFSERWYADLGYSWHKSVGPNYYDQVSINFKDQPLAPETLCAALGIGSTLCNSPLLDSFYLQPRSGPYQDNGVQASLVSAGIYYVYRTSTVLQARVVQPISGRGSQIDVVYDVCAVSNCPGPDRNNTGVGDNAFAQEVATLFGVGEAAATSASPYLELRFVYLFWAP</sequence>
<evidence type="ECO:0000313" key="3">
    <source>
        <dbReference type="Proteomes" id="UP000282106"/>
    </source>
</evidence>
<accession>A0A3N0V4V5</accession>
<evidence type="ECO:0000313" key="2">
    <source>
        <dbReference type="EMBL" id="ROH87830.1"/>
    </source>
</evidence>
<dbReference type="InParanoid" id="A0A3N0V4V5"/>
<dbReference type="EMBL" id="RJVO01000007">
    <property type="protein sequence ID" value="ROH87830.1"/>
    <property type="molecule type" value="Genomic_DNA"/>
</dbReference>
<dbReference type="Proteomes" id="UP000282106">
    <property type="component" value="Unassembled WGS sequence"/>
</dbReference>
<feature type="signal peptide" evidence="1">
    <location>
        <begin position="1"/>
        <end position="22"/>
    </location>
</feature>
<dbReference type="SUPFAM" id="SSF56935">
    <property type="entry name" value="Porins"/>
    <property type="match status" value="1"/>
</dbReference>